<evidence type="ECO:0000313" key="6">
    <source>
        <dbReference type="Proteomes" id="UP001317963"/>
    </source>
</evidence>
<dbReference type="GO" id="GO:0008124">
    <property type="term" value="F:4-alpha-hydroxytetrahydrobiopterin dehydratase activity"/>
    <property type="evidence" value="ECO:0007669"/>
    <property type="project" value="UniProtKB-EC"/>
</dbReference>
<accession>A0ABY6Q9K8</accession>
<organism evidence="5 6">
    <name type="scientific">Candidatus Paraluminiphilus aquimaris</name>
    <dbReference type="NCBI Taxonomy" id="2518994"/>
    <lineage>
        <taxon>Bacteria</taxon>
        <taxon>Pseudomonadati</taxon>
        <taxon>Pseudomonadota</taxon>
        <taxon>Gammaproteobacteria</taxon>
        <taxon>Cellvibrionales</taxon>
        <taxon>Halieaceae</taxon>
        <taxon>Candidatus Paraluminiphilus</taxon>
    </lineage>
</organism>
<dbReference type="CDD" id="cd00914">
    <property type="entry name" value="PCD_DCoH_subfamily_b"/>
    <property type="match status" value="1"/>
</dbReference>
<dbReference type="EC" id="4.2.1.96" evidence="4"/>
<evidence type="ECO:0000256" key="2">
    <source>
        <dbReference type="ARBA" id="ARBA00006472"/>
    </source>
</evidence>
<dbReference type="RefSeq" id="WP_279241360.1">
    <property type="nucleotide sequence ID" value="NZ_CP036501.1"/>
</dbReference>
<evidence type="ECO:0000313" key="5">
    <source>
        <dbReference type="EMBL" id="UZP74898.1"/>
    </source>
</evidence>
<dbReference type="InterPro" id="IPR036428">
    <property type="entry name" value="PCD_sf"/>
</dbReference>
<dbReference type="EMBL" id="CP036501">
    <property type="protein sequence ID" value="UZP74898.1"/>
    <property type="molecule type" value="Genomic_DNA"/>
</dbReference>
<dbReference type="HAMAP" id="MF_00434">
    <property type="entry name" value="Pterin_4_alpha"/>
    <property type="match status" value="1"/>
</dbReference>
<comment type="catalytic activity">
    <reaction evidence="1 4">
        <text>(4aS,6R)-4a-hydroxy-L-erythro-5,6,7,8-tetrahydrobiopterin = (6R)-L-erythro-6,7-dihydrobiopterin + H2O</text>
        <dbReference type="Rhea" id="RHEA:11920"/>
        <dbReference type="ChEBI" id="CHEBI:15377"/>
        <dbReference type="ChEBI" id="CHEBI:15642"/>
        <dbReference type="ChEBI" id="CHEBI:43120"/>
        <dbReference type="EC" id="4.2.1.96"/>
    </reaction>
</comment>
<dbReference type="NCBIfam" id="NF002018">
    <property type="entry name" value="PRK00823.1-3"/>
    <property type="match status" value="1"/>
</dbReference>
<evidence type="ECO:0000256" key="4">
    <source>
        <dbReference type="HAMAP-Rule" id="MF_00434"/>
    </source>
</evidence>
<keyword evidence="6" id="KW-1185">Reference proteome</keyword>
<comment type="similarity">
    <text evidence="2 4">Belongs to the pterin-4-alpha-carbinolamine dehydratase family.</text>
</comment>
<keyword evidence="3 4" id="KW-0456">Lyase</keyword>
<reference evidence="5 6" key="1">
    <citation type="submission" date="2019-02" db="EMBL/GenBank/DDBJ databases">
        <title>Halieaceae_genomes.</title>
        <authorList>
            <person name="Li S.-H."/>
        </authorList>
    </citation>
    <scope>NUCLEOTIDE SEQUENCE [LARGE SCALE GENOMIC DNA]</scope>
    <source>
        <strain evidence="5 6">JH123</strain>
    </source>
</reference>
<dbReference type="InterPro" id="IPR001533">
    <property type="entry name" value="Pterin_deHydtase"/>
</dbReference>
<proteinExistence type="inferred from homology"/>
<evidence type="ECO:0000256" key="3">
    <source>
        <dbReference type="ARBA" id="ARBA00023239"/>
    </source>
</evidence>
<dbReference type="Proteomes" id="UP001317963">
    <property type="component" value="Chromosome"/>
</dbReference>
<protein>
    <recommendedName>
        <fullName evidence="4">Putative pterin-4-alpha-carbinolamine dehydratase</fullName>
        <shortName evidence="4">PHS</shortName>
        <ecNumber evidence="4">4.2.1.96</ecNumber>
    </recommendedName>
    <alternativeName>
        <fullName evidence="4">4-alpha-hydroxy-tetrahydropterin dehydratase</fullName>
    </alternativeName>
    <alternativeName>
        <fullName evidence="4">Pterin carbinolamine dehydratase</fullName>
        <shortName evidence="4">PCD</shortName>
    </alternativeName>
</protein>
<dbReference type="PANTHER" id="PTHR12599:SF0">
    <property type="entry name" value="PTERIN-4-ALPHA-CARBINOLAMINE DEHYDRATASE"/>
    <property type="match status" value="1"/>
</dbReference>
<name>A0ABY6Q9K8_9GAMM</name>
<dbReference type="NCBIfam" id="NF002017">
    <property type="entry name" value="PRK00823.1-2"/>
    <property type="match status" value="1"/>
</dbReference>
<gene>
    <name evidence="5" type="ORF">E0F26_09185</name>
</gene>
<dbReference type="PANTHER" id="PTHR12599">
    <property type="entry name" value="PTERIN-4-ALPHA-CARBINOLAMINE DEHYDRATASE"/>
    <property type="match status" value="1"/>
</dbReference>
<dbReference type="Gene3D" id="3.30.1360.20">
    <property type="entry name" value="Transcriptional coactivator/pterin dehydratase"/>
    <property type="match status" value="1"/>
</dbReference>
<sequence>MKQLSTTQIDYALKTSLSRWHQDGDFLRRDFEFKDFVTAWGFMNRVALLAEKADHHPNWENVYNRVTIRLSTHDAGGLTDKDLQLAGNIDKCVV</sequence>
<evidence type="ECO:0000256" key="1">
    <source>
        <dbReference type="ARBA" id="ARBA00001554"/>
    </source>
</evidence>
<dbReference type="SUPFAM" id="SSF55248">
    <property type="entry name" value="PCD-like"/>
    <property type="match status" value="1"/>
</dbReference>
<dbReference type="Pfam" id="PF01329">
    <property type="entry name" value="Pterin_4a"/>
    <property type="match status" value="1"/>
</dbReference>